<proteinExistence type="predicted"/>
<protein>
    <submittedName>
        <fullName evidence="1">Uncharacterized protein</fullName>
    </submittedName>
</protein>
<organism evidence="1">
    <name type="scientific">Anguilla anguilla</name>
    <name type="common">European freshwater eel</name>
    <name type="synonym">Muraena anguilla</name>
    <dbReference type="NCBI Taxonomy" id="7936"/>
    <lineage>
        <taxon>Eukaryota</taxon>
        <taxon>Metazoa</taxon>
        <taxon>Chordata</taxon>
        <taxon>Craniata</taxon>
        <taxon>Vertebrata</taxon>
        <taxon>Euteleostomi</taxon>
        <taxon>Actinopterygii</taxon>
        <taxon>Neopterygii</taxon>
        <taxon>Teleostei</taxon>
        <taxon>Anguilliformes</taxon>
        <taxon>Anguillidae</taxon>
        <taxon>Anguilla</taxon>
    </lineage>
</organism>
<accession>A0A0E9X7N1</accession>
<reference evidence="1" key="1">
    <citation type="submission" date="2014-11" db="EMBL/GenBank/DDBJ databases">
        <authorList>
            <person name="Amaro Gonzalez C."/>
        </authorList>
    </citation>
    <scope>NUCLEOTIDE SEQUENCE</scope>
</reference>
<dbReference type="EMBL" id="GBXM01010116">
    <property type="protein sequence ID" value="JAH98461.1"/>
    <property type="molecule type" value="Transcribed_RNA"/>
</dbReference>
<dbReference type="AlphaFoldDB" id="A0A0E9X7N1"/>
<sequence length="196" mass="22139">MYALTFPPISQQRCTKKRMSQGEGYVPRSCREGVRPAVSVFGHQLLVRNPPPPTTPLSLALLHHFFGGRCSFPMVSLFRNFLFSISLRERETEHRDGFSLLCRMLSFMASLITSMLLRVLNSIRSCSWVNALLEYWKLNVEYGVSGSSKMSKSLNSRSFSVSRGTPGALKFLKLMLASTKWMMVGQFLSPFLGLKT</sequence>
<evidence type="ECO:0000313" key="1">
    <source>
        <dbReference type="EMBL" id="JAH98461.1"/>
    </source>
</evidence>
<reference evidence="1" key="2">
    <citation type="journal article" date="2015" name="Fish Shellfish Immunol.">
        <title>Early steps in the European eel (Anguilla anguilla)-Vibrio vulnificus interaction in the gills: Role of the RtxA13 toxin.</title>
        <authorList>
            <person name="Callol A."/>
            <person name="Pajuelo D."/>
            <person name="Ebbesson L."/>
            <person name="Teles M."/>
            <person name="MacKenzie S."/>
            <person name="Amaro C."/>
        </authorList>
    </citation>
    <scope>NUCLEOTIDE SEQUENCE</scope>
</reference>
<name>A0A0E9X7N1_ANGAN</name>